<evidence type="ECO:0000313" key="2">
    <source>
        <dbReference type="WBParaSite" id="Csp11.Scaffold629.g7651.t1"/>
    </source>
</evidence>
<reference evidence="2" key="1">
    <citation type="submission" date="2016-11" db="UniProtKB">
        <authorList>
            <consortium name="WormBaseParasite"/>
        </authorList>
    </citation>
    <scope>IDENTIFICATION</scope>
</reference>
<dbReference type="STRING" id="1561998.A0A1I7UBG8"/>
<proteinExistence type="predicted"/>
<dbReference type="PANTHER" id="PTHR21733:SF9">
    <property type="entry name" value="IGGFC_BINDING DOMAIN-CONTAINING PROTEIN"/>
    <property type="match status" value="1"/>
</dbReference>
<dbReference type="PANTHER" id="PTHR21733">
    <property type="entry name" value="CUB_2 DOMAIN-CONTAINING PROTEIN-RELATED-RELATED"/>
    <property type="match status" value="1"/>
</dbReference>
<dbReference type="GO" id="GO:0045121">
    <property type="term" value="C:membrane raft"/>
    <property type="evidence" value="ECO:0007669"/>
    <property type="project" value="TreeGrafter"/>
</dbReference>
<dbReference type="GO" id="GO:0045087">
    <property type="term" value="P:innate immune response"/>
    <property type="evidence" value="ECO:0007669"/>
    <property type="project" value="TreeGrafter"/>
</dbReference>
<sequence>MNGYSTTDYTTTGFYMKSRNEEAQNVTINCKASEGETGAIIKPFMPDERGKVILETELITSPTGTPNITYQIRLPRIDPHMSISSVNSENGEFYIQYFFLAERRFSN</sequence>
<dbReference type="AlphaFoldDB" id="A0A1I7UBG8"/>
<dbReference type="Pfam" id="PF03409">
    <property type="entry name" value="Glycoprotein"/>
    <property type="match status" value="1"/>
</dbReference>
<accession>A0A1I7UBG8</accession>
<dbReference type="WBParaSite" id="Csp11.Scaffold629.g7651.t1">
    <property type="protein sequence ID" value="Csp11.Scaffold629.g7651.t1"/>
    <property type="gene ID" value="Csp11.Scaffold629.g7651"/>
</dbReference>
<dbReference type="InterPro" id="IPR005071">
    <property type="entry name" value="Glycoprotein"/>
</dbReference>
<evidence type="ECO:0000313" key="1">
    <source>
        <dbReference type="Proteomes" id="UP000095282"/>
    </source>
</evidence>
<protein>
    <submittedName>
        <fullName evidence="2">Ig-like domain-containing protein</fullName>
    </submittedName>
</protein>
<keyword evidence="1" id="KW-1185">Reference proteome</keyword>
<organism evidence="1 2">
    <name type="scientific">Caenorhabditis tropicalis</name>
    <dbReference type="NCBI Taxonomy" id="1561998"/>
    <lineage>
        <taxon>Eukaryota</taxon>
        <taxon>Metazoa</taxon>
        <taxon>Ecdysozoa</taxon>
        <taxon>Nematoda</taxon>
        <taxon>Chromadorea</taxon>
        <taxon>Rhabditida</taxon>
        <taxon>Rhabditina</taxon>
        <taxon>Rhabditomorpha</taxon>
        <taxon>Rhabditoidea</taxon>
        <taxon>Rhabditidae</taxon>
        <taxon>Peloderinae</taxon>
        <taxon>Caenorhabditis</taxon>
    </lineage>
</organism>
<name>A0A1I7UBG8_9PELO</name>
<dbReference type="Proteomes" id="UP000095282">
    <property type="component" value="Unplaced"/>
</dbReference>